<dbReference type="InterPro" id="IPR000843">
    <property type="entry name" value="HTH_LacI"/>
</dbReference>
<dbReference type="SUPFAM" id="SSF47413">
    <property type="entry name" value="lambda repressor-like DNA-binding domains"/>
    <property type="match status" value="1"/>
</dbReference>
<dbReference type="Gene3D" id="3.40.50.2300">
    <property type="match status" value="2"/>
</dbReference>
<reference evidence="5" key="1">
    <citation type="submission" date="2014-08" db="EMBL/GenBank/DDBJ databases">
        <authorList>
            <person name="Falentin Helene"/>
        </authorList>
    </citation>
    <scope>NUCLEOTIDE SEQUENCE</scope>
</reference>
<feature type="domain" description="HTH lacI-type" evidence="4">
    <location>
        <begin position="7"/>
        <end position="61"/>
    </location>
</feature>
<keyword evidence="1" id="KW-0805">Transcription regulation</keyword>
<name>A0A0B7NXN0_PROFF</name>
<dbReference type="Pfam" id="PF13377">
    <property type="entry name" value="Peripla_BP_3"/>
    <property type="match status" value="1"/>
</dbReference>
<evidence type="ECO:0000313" key="5">
    <source>
        <dbReference type="EMBL" id="CEP25764.1"/>
    </source>
</evidence>
<dbReference type="Pfam" id="PF00356">
    <property type="entry name" value="LacI"/>
    <property type="match status" value="1"/>
</dbReference>
<dbReference type="AlphaFoldDB" id="A0A0B7NXN0"/>
<dbReference type="CDD" id="cd01392">
    <property type="entry name" value="HTH_LacI"/>
    <property type="match status" value="1"/>
</dbReference>
<sequence>MAGGSRPTQADVARLAGVSRQTVSLVVLDDPRVSPRSRAAVTSAMAQLNYRPNVAARALVSHHTGFLGIVFSDLANPFHAELAEALRAAADRLGFVPFISPVGQSADEEKVAINRFTEMAVDGLILVSPLSDNTTLEAVGAQVPTVIVTRNSGPANVDLVHADDRASAAQVTQHLLAAGYDPVVFLGYERRIKGDSSLARIDGYRAAMRRAARAEQVQIVTQGGVPQIVGGLAASLTHGFGLVCHNDLIALEAWAALAELGLEPGPDVGVAGFDDTGMARFPGVGLTSVNNGTTGFADTAVEMISQRLAGRTARREVVLPTHLIVRRSTLRDEPDRPPRPARQI</sequence>
<dbReference type="InterPro" id="IPR010982">
    <property type="entry name" value="Lambda_DNA-bd_dom_sf"/>
</dbReference>
<gene>
    <name evidence="5" type="primary">lacI3</name>
    <name evidence="5" type="ORF">PFCIRM138_00870</name>
</gene>
<dbReference type="PANTHER" id="PTHR30146:SF109">
    <property type="entry name" value="HTH-TYPE TRANSCRIPTIONAL REGULATOR GALS"/>
    <property type="match status" value="1"/>
</dbReference>
<dbReference type="InterPro" id="IPR046335">
    <property type="entry name" value="LacI/GalR-like_sensor"/>
</dbReference>
<dbReference type="SUPFAM" id="SSF53822">
    <property type="entry name" value="Periplasmic binding protein-like I"/>
    <property type="match status" value="1"/>
</dbReference>
<evidence type="ECO:0000259" key="4">
    <source>
        <dbReference type="PROSITE" id="PS50932"/>
    </source>
</evidence>
<dbReference type="Gene3D" id="1.10.260.40">
    <property type="entry name" value="lambda repressor-like DNA-binding domains"/>
    <property type="match status" value="1"/>
</dbReference>
<evidence type="ECO:0000256" key="3">
    <source>
        <dbReference type="ARBA" id="ARBA00023163"/>
    </source>
</evidence>
<protein>
    <submittedName>
        <fullName evidence="5">Transcription regulator protein (Transcriptional regulator, LacI family)</fullName>
    </submittedName>
</protein>
<dbReference type="PROSITE" id="PS50932">
    <property type="entry name" value="HTH_LACI_2"/>
    <property type="match status" value="1"/>
</dbReference>
<keyword evidence="3" id="KW-0804">Transcription</keyword>
<dbReference type="GO" id="GO:0003700">
    <property type="term" value="F:DNA-binding transcription factor activity"/>
    <property type="evidence" value="ECO:0007669"/>
    <property type="project" value="TreeGrafter"/>
</dbReference>
<dbReference type="PANTHER" id="PTHR30146">
    <property type="entry name" value="LACI-RELATED TRANSCRIPTIONAL REPRESSOR"/>
    <property type="match status" value="1"/>
</dbReference>
<dbReference type="GO" id="GO:0000976">
    <property type="term" value="F:transcription cis-regulatory region binding"/>
    <property type="evidence" value="ECO:0007669"/>
    <property type="project" value="TreeGrafter"/>
</dbReference>
<evidence type="ECO:0000256" key="2">
    <source>
        <dbReference type="ARBA" id="ARBA00023125"/>
    </source>
</evidence>
<evidence type="ECO:0000256" key="1">
    <source>
        <dbReference type="ARBA" id="ARBA00023015"/>
    </source>
</evidence>
<dbReference type="InterPro" id="IPR028082">
    <property type="entry name" value="Peripla_BP_I"/>
</dbReference>
<proteinExistence type="predicted"/>
<keyword evidence="2" id="KW-0238">DNA-binding</keyword>
<accession>A0A0B7NXN0</accession>
<dbReference type="EMBL" id="LM676385">
    <property type="protein sequence ID" value="CEP25764.1"/>
    <property type="molecule type" value="Genomic_DNA"/>
</dbReference>
<dbReference type="SMART" id="SM00354">
    <property type="entry name" value="HTH_LACI"/>
    <property type="match status" value="1"/>
</dbReference>
<organism evidence="5">
    <name type="scientific">Propionibacterium freudenreichii subsp. freudenreichii</name>
    <dbReference type="NCBI Taxonomy" id="66712"/>
    <lineage>
        <taxon>Bacteria</taxon>
        <taxon>Bacillati</taxon>
        <taxon>Actinomycetota</taxon>
        <taxon>Actinomycetes</taxon>
        <taxon>Propionibacteriales</taxon>
        <taxon>Propionibacteriaceae</taxon>
        <taxon>Propionibacterium</taxon>
    </lineage>
</organism>